<dbReference type="Gene3D" id="3.30.750.24">
    <property type="entry name" value="STAS domain"/>
    <property type="match status" value="1"/>
</dbReference>
<dbReference type="Pfam" id="PF01740">
    <property type="entry name" value="STAS"/>
    <property type="match status" value="1"/>
</dbReference>
<dbReference type="SUPFAM" id="SSF52091">
    <property type="entry name" value="SpoIIaa-like"/>
    <property type="match status" value="1"/>
</dbReference>
<evidence type="ECO:0000256" key="2">
    <source>
        <dbReference type="RuleBase" id="RU003749"/>
    </source>
</evidence>
<dbReference type="InterPro" id="IPR002645">
    <property type="entry name" value="STAS_dom"/>
</dbReference>
<name>A0A7W7GC97_9ACTN</name>
<comment type="similarity">
    <text evidence="1 2">Belongs to the anti-sigma-factor antagonist family.</text>
</comment>
<evidence type="ECO:0000313" key="5">
    <source>
        <dbReference type="Proteomes" id="UP000542210"/>
    </source>
</evidence>
<organism evidence="4 5">
    <name type="scientific">Sphaerisporangium siamense</name>
    <dbReference type="NCBI Taxonomy" id="795645"/>
    <lineage>
        <taxon>Bacteria</taxon>
        <taxon>Bacillati</taxon>
        <taxon>Actinomycetota</taxon>
        <taxon>Actinomycetes</taxon>
        <taxon>Streptosporangiales</taxon>
        <taxon>Streptosporangiaceae</taxon>
        <taxon>Sphaerisporangium</taxon>
    </lineage>
</organism>
<keyword evidence="5" id="KW-1185">Reference proteome</keyword>
<evidence type="ECO:0000313" key="4">
    <source>
        <dbReference type="EMBL" id="MBB4703660.1"/>
    </source>
</evidence>
<dbReference type="PANTHER" id="PTHR33495">
    <property type="entry name" value="ANTI-SIGMA FACTOR ANTAGONIST TM_1081-RELATED-RELATED"/>
    <property type="match status" value="1"/>
</dbReference>
<dbReference type="EMBL" id="JACHND010000001">
    <property type="protein sequence ID" value="MBB4703660.1"/>
    <property type="molecule type" value="Genomic_DNA"/>
</dbReference>
<evidence type="ECO:0000259" key="3">
    <source>
        <dbReference type="PROSITE" id="PS50801"/>
    </source>
</evidence>
<accession>A0A7W7GC97</accession>
<dbReference type="PANTHER" id="PTHR33495:SF2">
    <property type="entry name" value="ANTI-SIGMA FACTOR ANTAGONIST TM_1081-RELATED"/>
    <property type="match status" value="1"/>
</dbReference>
<dbReference type="InterPro" id="IPR036513">
    <property type="entry name" value="STAS_dom_sf"/>
</dbReference>
<dbReference type="InterPro" id="IPR003658">
    <property type="entry name" value="Anti-sigma_ant"/>
</dbReference>
<dbReference type="PROSITE" id="PS50801">
    <property type="entry name" value="STAS"/>
    <property type="match status" value="1"/>
</dbReference>
<dbReference type="NCBIfam" id="TIGR00377">
    <property type="entry name" value="ant_ant_sig"/>
    <property type="match status" value="1"/>
</dbReference>
<sequence length="121" mass="12727">MKFTVHVDTGSGDPQPSSVRTLVLTGELDHGSASALQKAFDEAYAAEARYLVVDLTGLTFCDSTGISVFLGARRALAAREGGVVLAGLNQRIERIFRLTGVARAFATYPTAEEARAALPGA</sequence>
<dbReference type="RefSeq" id="WP_184884216.1">
    <property type="nucleotide sequence ID" value="NZ_BOOV01000001.1"/>
</dbReference>
<proteinExistence type="inferred from homology"/>
<evidence type="ECO:0000256" key="1">
    <source>
        <dbReference type="ARBA" id="ARBA00009013"/>
    </source>
</evidence>
<dbReference type="GO" id="GO:0043856">
    <property type="term" value="F:anti-sigma factor antagonist activity"/>
    <property type="evidence" value="ECO:0007669"/>
    <property type="project" value="InterPro"/>
</dbReference>
<feature type="domain" description="STAS" evidence="3">
    <location>
        <begin position="18"/>
        <end position="118"/>
    </location>
</feature>
<gene>
    <name evidence="4" type="ORF">BJ982_005204</name>
</gene>
<dbReference type="CDD" id="cd07043">
    <property type="entry name" value="STAS_anti-anti-sigma_factors"/>
    <property type="match status" value="1"/>
</dbReference>
<dbReference type="AlphaFoldDB" id="A0A7W7GC97"/>
<protein>
    <recommendedName>
        <fullName evidence="2">Anti-sigma factor antagonist</fullName>
    </recommendedName>
</protein>
<dbReference type="Proteomes" id="UP000542210">
    <property type="component" value="Unassembled WGS sequence"/>
</dbReference>
<comment type="caution">
    <text evidence="4">The sequence shown here is derived from an EMBL/GenBank/DDBJ whole genome shotgun (WGS) entry which is preliminary data.</text>
</comment>
<reference evidence="4 5" key="1">
    <citation type="submission" date="2020-08" db="EMBL/GenBank/DDBJ databases">
        <title>Sequencing the genomes of 1000 actinobacteria strains.</title>
        <authorList>
            <person name="Klenk H.-P."/>
        </authorList>
    </citation>
    <scope>NUCLEOTIDE SEQUENCE [LARGE SCALE GENOMIC DNA]</scope>
    <source>
        <strain evidence="4 5">DSM 45784</strain>
    </source>
</reference>